<dbReference type="InterPro" id="IPR052895">
    <property type="entry name" value="HetReg/Transcr_Mod"/>
</dbReference>
<keyword evidence="3" id="KW-1185">Reference proteome</keyword>
<proteinExistence type="predicted"/>
<dbReference type="AlphaFoldDB" id="A0AA39XZ69"/>
<sequence length="400" mass="45808">MGAAVSLYRHLPLSDPRRQIRLLHVRPSSNHDGHLHASLSVHDLDESLKFTALSYEWGRAPEKNDDDKAVIRINCLWTRPIQANLDKALRHLRRPDKTLTVWVDAICIDQSDRGILEKADQVSIVAEIYRSASQTYVWIGPSADGSDVALTTLRKVGERMLKEDNGLSPRKQFERLTKDAPAGQWNKQSPDKLLQLAPDMIREYIPTASFCSAECRLLMSRSYWTRMWIQQEVVLSPAPIICCGSTQVGWNEFEAGLVFINLLKHHAVYGTLSKYGSTNADFDFSKWIQSDEKNYERRYFHPQWTVEESKNYEELGLGWNFEATALRRLRNRWSETQPSSPPPVSLPLLRVMAEEHAGAARHEVSRQEDRIYGLAGMASDIPRLEQFGFEINYNIPCREA</sequence>
<evidence type="ECO:0000313" key="2">
    <source>
        <dbReference type="EMBL" id="KAK0642991.1"/>
    </source>
</evidence>
<feature type="domain" description="Heterokaryon incompatibility" evidence="1">
    <location>
        <begin position="50"/>
        <end position="232"/>
    </location>
</feature>
<dbReference type="Proteomes" id="UP001174936">
    <property type="component" value="Unassembled WGS sequence"/>
</dbReference>
<reference evidence="2" key="1">
    <citation type="submission" date="2023-06" db="EMBL/GenBank/DDBJ databases">
        <title>Genome-scale phylogeny and comparative genomics of the fungal order Sordariales.</title>
        <authorList>
            <consortium name="Lawrence Berkeley National Laboratory"/>
            <person name="Hensen N."/>
            <person name="Bonometti L."/>
            <person name="Westerberg I."/>
            <person name="Brannstrom I.O."/>
            <person name="Guillou S."/>
            <person name="Cros-Aarteil S."/>
            <person name="Calhoun S."/>
            <person name="Haridas S."/>
            <person name="Kuo A."/>
            <person name="Mondo S."/>
            <person name="Pangilinan J."/>
            <person name="Riley R."/>
            <person name="Labutti K."/>
            <person name="Andreopoulos B."/>
            <person name="Lipzen A."/>
            <person name="Chen C."/>
            <person name="Yanf M."/>
            <person name="Daum C."/>
            <person name="Ng V."/>
            <person name="Clum A."/>
            <person name="Steindorff A."/>
            <person name="Ohm R."/>
            <person name="Martin F."/>
            <person name="Silar P."/>
            <person name="Natvig D."/>
            <person name="Lalanne C."/>
            <person name="Gautier V."/>
            <person name="Ament-Velasquez S.L."/>
            <person name="Kruys A."/>
            <person name="Hutchinson M.I."/>
            <person name="Powell A.J."/>
            <person name="Barry K."/>
            <person name="Miller A.N."/>
            <person name="Grigoriev I.V."/>
            <person name="Debuchy R."/>
            <person name="Gladieux P."/>
            <person name="Thoren M.H."/>
            <person name="Johannesson H."/>
        </authorList>
    </citation>
    <scope>NUCLEOTIDE SEQUENCE</scope>
    <source>
        <strain evidence="2">SMH2532-1</strain>
    </source>
</reference>
<dbReference type="InterPro" id="IPR010730">
    <property type="entry name" value="HET"/>
</dbReference>
<organism evidence="2 3">
    <name type="scientific">Cercophora newfieldiana</name>
    <dbReference type="NCBI Taxonomy" id="92897"/>
    <lineage>
        <taxon>Eukaryota</taxon>
        <taxon>Fungi</taxon>
        <taxon>Dikarya</taxon>
        <taxon>Ascomycota</taxon>
        <taxon>Pezizomycotina</taxon>
        <taxon>Sordariomycetes</taxon>
        <taxon>Sordariomycetidae</taxon>
        <taxon>Sordariales</taxon>
        <taxon>Lasiosphaeriaceae</taxon>
        <taxon>Cercophora</taxon>
    </lineage>
</organism>
<evidence type="ECO:0000313" key="3">
    <source>
        <dbReference type="Proteomes" id="UP001174936"/>
    </source>
</evidence>
<gene>
    <name evidence="2" type="ORF">B0T16DRAFT_415059</name>
</gene>
<evidence type="ECO:0000259" key="1">
    <source>
        <dbReference type="Pfam" id="PF06985"/>
    </source>
</evidence>
<comment type="caution">
    <text evidence="2">The sequence shown here is derived from an EMBL/GenBank/DDBJ whole genome shotgun (WGS) entry which is preliminary data.</text>
</comment>
<dbReference type="EMBL" id="JAULSV010000005">
    <property type="protein sequence ID" value="KAK0642991.1"/>
    <property type="molecule type" value="Genomic_DNA"/>
</dbReference>
<accession>A0AA39XZ69</accession>
<dbReference type="Pfam" id="PF06985">
    <property type="entry name" value="HET"/>
    <property type="match status" value="1"/>
</dbReference>
<dbReference type="PANTHER" id="PTHR24148:SF64">
    <property type="entry name" value="HETEROKARYON INCOMPATIBILITY DOMAIN-CONTAINING PROTEIN"/>
    <property type="match status" value="1"/>
</dbReference>
<dbReference type="PANTHER" id="PTHR24148">
    <property type="entry name" value="ANKYRIN REPEAT DOMAIN-CONTAINING PROTEIN 39 HOMOLOG-RELATED"/>
    <property type="match status" value="1"/>
</dbReference>
<name>A0AA39XZ69_9PEZI</name>
<protein>
    <submittedName>
        <fullName evidence="2">Heterokaryon incompatibility protein-domain-containing protein</fullName>
    </submittedName>
</protein>